<feature type="coiled-coil region" evidence="1">
    <location>
        <begin position="6"/>
        <end position="40"/>
    </location>
</feature>
<keyword evidence="1" id="KW-0175">Coiled coil</keyword>
<evidence type="ECO:0000313" key="3">
    <source>
        <dbReference type="Proteomes" id="UP000664534"/>
    </source>
</evidence>
<proteinExistence type="predicted"/>
<evidence type="ECO:0000313" key="2">
    <source>
        <dbReference type="EMBL" id="CAF9923146.1"/>
    </source>
</evidence>
<keyword evidence="3" id="KW-1185">Reference proteome</keyword>
<organism evidence="2 3">
    <name type="scientific">Imshaugia aleurites</name>
    <dbReference type="NCBI Taxonomy" id="172621"/>
    <lineage>
        <taxon>Eukaryota</taxon>
        <taxon>Fungi</taxon>
        <taxon>Dikarya</taxon>
        <taxon>Ascomycota</taxon>
        <taxon>Pezizomycotina</taxon>
        <taxon>Lecanoromycetes</taxon>
        <taxon>OSLEUM clade</taxon>
        <taxon>Lecanoromycetidae</taxon>
        <taxon>Lecanorales</taxon>
        <taxon>Lecanorineae</taxon>
        <taxon>Parmeliaceae</taxon>
        <taxon>Imshaugia</taxon>
    </lineage>
</organism>
<comment type="caution">
    <text evidence="2">The sequence shown here is derived from an EMBL/GenBank/DDBJ whole genome shotgun (WGS) entry which is preliminary data.</text>
</comment>
<sequence length="129" mass="14808">MNHKNIEQMEKELTEKNERIRVLEEAILAERAEEQRLNEMIATASHAICQLTAEARLLDGPGDVWVGPLDSFHEILEAYRRLPPDLRKMHVSEPDNSDMVTVRLEMPVVAIKDEIKHLGAPTMSTRPWD</sequence>
<protein>
    <submittedName>
        <fullName evidence="2">Uncharacterized protein</fullName>
    </submittedName>
</protein>
<dbReference type="EMBL" id="CAJPDT010000032">
    <property type="protein sequence ID" value="CAF9923146.1"/>
    <property type="molecule type" value="Genomic_DNA"/>
</dbReference>
<name>A0A8H3FEI9_9LECA</name>
<dbReference type="AlphaFoldDB" id="A0A8H3FEI9"/>
<dbReference type="Proteomes" id="UP000664534">
    <property type="component" value="Unassembled WGS sequence"/>
</dbReference>
<gene>
    <name evidence="2" type="ORF">IMSHALPRED_005863</name>
</gene>
<accession>A0A8H3FEI9</accession>
<evidence type="ECO:0000256" key="1">
    <source>
        <dbReference type="SAM" id="Coils"/>
    </source>
</evidence>
<reference evidence="2" key="1">
    <citation type="submission" date="2021-03" db="EMBL/GenBank/DDBJ databases">
        <authorList>
            <person name="Tagirdzhanova G."/>
        </authorList>
    </citation>
    <scope>NUCLEOTIDE SEQUENCE</scope>
</reference>